<comment type="function">
    <text evidence="12">Catalyzes the acylation of glycosyl-4,4'-diaponeurosporenoate, i.e. the esterification of glucose at the C6'' position with the carboxyl group of the C(15) fatty acid 12-methyltetradecanoic acid, to yield staphyloxanthin. This is the last step in the biosynthesis of this orange pigment, present in most staphylococci strains.</text>
</comment>
<evidence type="ECO:0000256" key="7">
    <source>
        <dbReference type="ARBA" id="ARBA00023136"/>
    </source>
</evidence>
<accession>A0A6L6QRI3</accession>
<dbReference type="UniPathway" id="UPA00029">
    <property type="reaction ID" value="UER00560"/>
</dbReference>
<comment type="subcellular location">
    <subcellularLocation>
        <location evidence="1">Cell membrane</location>
        <topology evidence="1">Single-pass membrane protein</topology>
    </subcellularLocation>
</comment>
<evidence type="ECO:0000256" key="2">
    <source>
        <dbReference type="ARBA" id="ARBA00022475"/>
    </source>
</evidence>
<keyword evidence="2" id="KW-1003">Cell membrane</keyword>
<evidence type="ECO:0000256" key="3">
    <source>
        <dbReference type="ARBA" id="ARBA00022679"/>
    </source>
</evidence>
<evidence type="ECO:0000256" key="5">
    <source>
        <dbReference type="ARBA" id="ARBA00022729"/>
    </source>
</evidence>
<organism evidence="14 15">
    <name type="scientific">Massilia eburnea</name>
    <dbReference type="NCBI Taxonomy" id="1776165"/>
    <lineage>
        <taxon>Bacteria</taxon>
        <taxon>Pseudomonadati</taxon>
        <taxon>Pseudomonadota</taxon>
        <taxon>Betaproteobacteria</taxon>
        <taxon>Burkholderiales</taxon>
        <taxon>Oxalobacteraceae</taxon>
        <taxon>Telluria group</taxon>
        <taxon>Massilia</taxon>
    </lineage>
</organism>
<evidence type="ECO:0000256" key="4">
    <source>
        <dbReference type="ARBA" id="ARBA00022692"/>
    </source>
</evidence>
<evidence type="ECO:0000256" key="13">
    <source>
        <dbReference type="SAM" id="Phobius"/>
    </source>
</evidence>
<keyword evidence="5" id="KW-0732">Signal</keyword>
<gene>
    <name evidence="14" type="ORF">GM658_28120</name>
</gene>
<dbReference type="Proteomes" id="UP000472320">
    <property type="component" value="Unassembled WGS sequence"/>
</dbReference>
<name>A0A6L6QRI3_9BURK</name>
<evidence type="ECO:0000256" key="9">
    <source>
        <dbReference type="ARBA" id="ARBA00023588"/>
    </source>
</evidence>
<reference evidence="14 15" key="1">
    <citation type="submission" date="2019-11" db="EMBL/GenBank/DDBJ databases">
        <title>Type strains purchased from KCTC, JCM and DSMZ.</title>
        <authorList>
            <person name="Lu H."/>
        </authorList>
    </citation>
    <scope>NUCLEOTIDE SEQUENCE [LARGE SCALE GENOMIC DNA]</scope>
    <source>
        <strain evidence="14 15">JCM 31587</strain>
    </source>
</reference>
<evidence type="ECO:0000256" key="1">
    <source>
        <dbReference type="ARBA" id="ARBA00004162"/>
    </source>
</evidence>
<keyword evidence="15" id="KW-1185">Reference proteome</keyword>
<evidence type="ECO:0000256" key="12">
    <source>
        <dbReference type="ARBA" id="ARBA00025324"/>
    </source>
</evidence>
<dbReference type="GO" id="GO:0005886">
    <property type="term" value="C:plasma membrane"/>
    <property type="evidence" value="ECO:0007669"/>
    <property type="project" value="UniProtKB-SubCell"/>
</dbReference>
<dbReference type="Pfam" id="PF18927">
    <property type="entry name" value="CrtO"/>
    <property type="match status" value="1"/>
</dbReference>
<dbReference type="InterPro" id="IPR044021">
    <property type="entry name" value="CrtO"/>
</dbReference>
<comment type="caution">
    <text evidence="14">The sequence shown here is derived from an EMBL/GenBank/DDBJ whole genome shotgun (WGS) entry which is preliminary data.</text>
</comment>
<dbReference type="PROSITE" id="PS51257">
    <property type="entry name" value="PROKAR_LIPOPROTEIN"/>
    <property type="match status" value="1"/>
</dbReference>
<keyword evidence="7 13" id="KW-0472">Membrane</keyword>
<dbReference type="EMBL" id="WNKX01000048">
    <property type="protein sequence ID" value="MTW14487.1"/>
    <property type="molecule type" value="Genomic_DNA"/>
</dbReference>
<feature type="transmembrane region" description="Helical" evidence="13">
    <location>
        <begin position="140"/>
        <end position="161"/>
    </location>
</feature>
<keyword evidence="3" id="KW-0808">Transferase</keyword>
<dbReference type="RefSeq" id="WP_155457424.1">
    <property type="nucleotide sequence ID" value="NZ_WNKX01000048.1"/>
</dbReference>
<dbReference type="OrthoDB" id="669469at2"/>
<keyword evidence="6 13" id="KW-1133">Transmembrane helix</keyword>
<proteinExistence type="inferred from homology"/>
<dbReference type="GO" id="GO:0016746">
    <property type="term" value="F:acyltransferase activity"/>
    <property type="evidence" value="ECO:0007669"/>
    <property type="project" value="UniProtKB-KW"/>
</dbReference>
<feature type="transmembrane region" description="Helical" evidence="13">
    <location>
        <begin position="115"/>
        <end position="134"/>
    </location>
</feature>
<protein>
    <recommendedName>
        <fullName evidence="11">Glycosyl-4,4'-diaponeurosporenoate acyltransferase</fullName>
    </recommendedName>
</protein>
<sequence length="181" mass="20884">MGAITKVSCAAIAFTGCEIMLAQAIGFTSPWLMLLLMFYLMALAKLAEPLFVLRLPVPFRAIRQWEKSGNIYRWLAVHRFGMILRSSPLRRLNPDVYVDSMDLQSLHRRIASGEAIHFWAAVLFTPYIAFVYLIGQTQVASIFLLLQFLVNIYPILHLRFVRQRLEILLMRRQVQAARGSW</sequence>
<keyword evidence="8" id="KW-0012">Acyltransferase</keyword>
<feature type="transmembrane region" description="Helical" evidence="13">
    <location>
        <begin position="34"/>
        <end position="53"/>
    </location>
</feature>
<evidence type="ECO:0000256" key="10">
    <source>
        <dbReference type="ARBA" id="ARBA00023603"/>
    </source>
</evidence>
<evidence type="ECO:0000256" key="11">
    <source>
        <dbReference type="ARBA" id="ARBA00023667"/>
    </source>
</evidence>
<evidence type="ECO:0000313" key="14">
    <source>
        <dbReference type="EMBL" id="MTW14487.1"/>
    </source>
</evidence>
<dbReference type="AlphaFoldDB" id="A0A6L6QRI3"/>
<evidence type="ECO:0000313" key="15">
    <source>
        <dbReference type="Proteomes" id="UP000472320"/>
    </source>
</evidence>
<keyword evidence="4 13" id="KW-0812">Transmembrane</keyword>
<comment type="similarity">
    <text evidence="10">Belongs to the acyltransferase CrtO family.</text>
</comment>
<comment type="pathway">
    <text evidence="9">Carotenoid biosynthesis; staphyloxanthin biosynthesis; staphyloxanthin from farnesyl diphosphate: step 5/5.</text>
</comment>
<evidence type="ECO:0000256" key="6">
    <source>
        <dbReference type="ARBA" id="ARBA00022989"/>
    </source>
</evidence>
<evidence type="ECO:0000256" key="8">
    <source>
        <dbReference type="ARBA" id="ARBA00023315"/>
    </source>
</evidence>